<dbReference type="GO" id="GO:0008898">
    <property type="term" value="F:S-adenosylmethionine-homocysteine S-methyltransferase activity"/>
    <property type="evidence" value="ECO:0007669"/>
    <property type="project" value="TreeGrafter"/>
</dbReference>
<dbReference type="AlphaFoldDB" id="A0A8W8IKY0"/>
<accession>A0A8W8IKY0</accession>
<comment type="cofactor">
    <cofactor evidence="6">
        <name>Zn(2+)</name>
        <dbReference type="ChEBI" id="CHEBI:29105"/>
    </cofactor>
</comment>
<evidence type="ECO:0000256" key="2">
    <source>
        <dbReference type="ARBA" id="ARBA00022679"/>
    </source>
</evidence>
<keyword evidence="3 6" id="KW-0479">Metal-binding</keyword>
<keyword evidence="2 6" id="KW-0808">Transferase</keyword>
<dbReference type="InterPro" id="IPR036589">
    <property type="entry name" value="HCY_dom_sf"/>
</dbReference>
<dbReference type="NCBIfam" id="NF007020">
    <property type="entry name" value="PRK09485.1"/>
    <property type="match status" value="1"/>
</dbReference>
<evidence type="ECO:0000256" key="1">
    <source>
        <dbReference type="ARBA" id="ARBA00022603"/>
    </source>
</evidence>
<dbReference type="Proteomes" id="UP000005408">
    <property type="component" value="Unassembled WGS sequence"/>
</dbReference>
<feature type="binding site" evidence="6">
    <location>
        <position position="234"/>
    </location>
    <ligand>
        <name>Zn(2+)</name>
        <dbReference type="ChEBI" id="CHEBI:29105"/>
    </ligand>
</feature>
<dbReference type="Gene3D" id="3.20.20.330">
    <property type="entry name" value="Homocysteine-binding-like domain"/>
    <property type="match status" value="1"/>
</dbReference>
<dbReference type="GO" id="GO:0033528">
    <property type="term" value="P:S-methylmethionine cycle"/>
    <property type="evidence" value="ECO:0007669"/>
    <property type="project" value="TreeGrafter"/>
</dbReference>
<evidence type="ECO:0000256" key="3">
    <source>
        <dbReference type="ARBA" id="ARBA00022723"/>
    </source>
</evidence>
<dbReference type="GO" id="GO:0008270">
    <property type="term" value="F:zinc ion binding"/>
    <property type="evidence" value="ECO:0007669"/>
    <property type="project" value="InterPro"/>
</dbReference>
<dbReference type="PIRSF" id="PIRSF037505">
    <property type="entry name" value="Betaine_HMT"/>
    <property type="match status" value="1"/>
</dbReference>
<name>A0A8W8IKY0_MAGGI</name>
<keyword evidence="4 6" id="KW-0862">Zinc</keyword>
<dbReference type="SUPFAM" id="SSF82282">
    <property type="entry name" value="Homocysteine S-methyltransferase"/>
    <property type="match status" value="1"/>
</dbReference>
<dbReference type="GO" id="GO:0009086">
    <property type="term" value="P:methionine biosynthetic process"/>
    <property type="evidence" value="ECO:0007669"/>
    <property type="project" value="InterPro"/>
</dbReference>
<dbReference type="GO" id="GO:0032259">
    <property type="term" value="P:methylation"/>
    <property type="evidence" value="ECO:0007669"/>
    <property type="project" value="UniProtKB-KW"/>
</dbReference>
<reference evidence="8" key="1">
    <citation type="submission" date="2022-08" db="UniProtKB">
        <authorList>
            <consortium name="EnsemblMetazoa"/>
        </authorList>
    </citation>
    <scope>IDENTIFICATION</scope>
    <source>
        <strain evidence="8">05x7-T-G4-1.051#20</strain>
    </source>
</reference>
<dbReference type="PROSITE" id="PS50970">
    <property type="entry name" value="HCY"/>
    <property type="match status" value="1"/>
</dbReference>
<feature type="binding site" evidence="6">
    <location>
        <position position="299"/>
    </location>
    <ligand>
        <name>Zn(2+)</name>
        <dbReference type="ChEBI" id="CHEBI:29105"/>
    </ligand>
</feature>
<organism evidence="8 9">
    <name type="scientific">Magallana gigas</name>
    <name type="common">Pacific oyster</name>
    <name type="synonym">Crassostrea gigas</name>
    <dbReference type="NCBI Taxonomy" id="29159"/>
    <lineage>
        <taxon>Eukaryota</taxon>
        <taxon>Metazoa</taxon>
        <taxon>Spiralia</taxon>
        <taxon>Lophotrochozoa</taxon>
        <taxon>Mollusca</taxon>
        <taxon>Bivalvia</taxon>
        <taxon>Autobranchia</taxon>
        <taxon>Pteriomorphia</taxon>
        <taxon>Ostreida</taxon>
        <taxon>Ostreoidea</taxon>
        <taxon>Ostreidae</taxon>
        <taxon>Magallana</taxon>
    </lineage>
</organism>
<dbReference type="PANTHER" id="PTHR46015:SF1">
    <property type="entry name" value="HOMOCYSTEINE S-METHYLTRANSFERASE-LIKE ISOFORM 1"/>
    <property type="match status" value="1"/>
</dbReference>
<dbReference type="EnsemblMetazoa" id="G14437.4">
    <property type="protein sequence ID" value="G14437.4:cds"/>
    <property type="gene ID" value="G14437"/>
</dbReference>
<evidence type="ECO:0000313" key="9">
    <source>
        <dbReference type="Proteomes" id="UP000005408"/>
    </source>
</evidence>
<dbReference type="PANTHER" id="PTHR46015">
    <property type="entry name" value="ZGC:172121"/>
    <property type="match status" value="1"/>
</dbReference>
<dbReference type="Pfam" id="PF02574">
    <property type="entry name" value="S-methyl_trans"/>
    <property type="match status" value="1"/>
</dbReference>
<keyword evidence="1 6" id="KW-0489">Methyltransferase</keyword>
<feature type="domain" description="Hcy-binding" evidence="7">
    <location>
        <begin position="1"/>
        <end position="314"/>
    </location>
</feature>
<feature type="binding site" evidence="6">
    <location>
        <position position="300"/>
    </location>
    <ligand>
        <name>Zn(2+)</name>
        <dbReference type="ChEBI" id="CHEBI:29105"/>
    </ligand>
</feature>
<keyword evidence="9" id="KW-1185">Reference proteome</keyword>
<evidence type="ECO:0000259" key="7">
    <source>
        <dbReference type="PROSITE" id="PS50970"/>
    </source>
</evidence>
<proteinExistence type="predicted"/>
<evidence type="ECO:0000256" key="6">
    <source>
        <dbReference type="PROSITE-ProRule" id="PRU00333"/>
    </source>
</evidence>
<evidence type="ECO:0000256" key="4">
    <source>
        <dbReference type="ARBA" id="ARBA00022833"/>
    </source>
</evidence>
<evidence type="ECO:0000256" key="5">
    <source>
        <dbReference type="ARBA" id="ARBA00034478"/>
    </source>
</evidence>
<sequence length="319" mass="35380">MQDFRILDGGAGSELQDLGFHVNEDPLWSARLLHTNPNAIKQLHKSFLEAGADILVTVTYQATVEGFRKYLQLTTERAVNLIKLGVRLAREACREVPGKGKERLVAGSVGPYGVFLHDGSEYSGSYVDNMSNERDKTKVERIHLGINVNELIDWHRPQVAALVEAGVDMLAVETIPSLKEAEAILRLLKEFPAAKAYVTFSCKDGRNLCHGEEFSDAIQKVMTSDQVIASGLNCTHPSHVSELLDSLRPLQLTKPIIVKPNSGEDWESGVGWFGRGEDSPLENHVSDWIKRGATWIGGCCRIKPRDIKSLGEEIKKINR</sequence>
<evidence type="ECO:0000313" key="8">
    <source>
        <dbReference type="EnsemblMetazoa" id="G14437.4:cds"/>
    </source>
</evidence>
<dbReference type="InterPro" id="IPR003726">
    <property type="entry name" value="HCY_dom"/>
</dbReference>
<protein>
    <recommendedName>
        <fullName evidence="7">Hcy-binding domain-containing protein</fullName>
    </recommendedName>
</protein>
<dbReference type="InterPro" id="IPR051486">
    <property type="entry name" value="Hcy_S-methyltransferase"/>
</dbReference>
<dbReference type="InterPro" id="IPR017226">
    <property type="entry name" value="BHMT-like"/>
</dbReference>
<comment type="pathway">
    <text evidence="5">Amino-acid biosynthesis; L-methionine biosynthesis via de novo pathway.</text>
</comment>